<dbReference type="PANTHER" id="PTHR11575:SF24">
    <property type="entry name" value="5'-NUCLEOTIDASE"/>
    <property type="match status" value="1"/>
</dbReference>
<dbReference type="Pfam" id="PF00149">
    <property type="entry name" value="Metallophos"/>
    <property type="match status" value="1"/>
</dbReference>
<dbReference type="InterPro" id="IPR036907">
    <property type="entry name" value="5'-Nucleotdase_C_sf"/>
</dbReference>
<dbReference type="Gene3D" id="3.60.21.10">
    <property type="match status" value="1"/>
</dbReference>
<reference evidence="2 3" key="1">
    <citation type="submission" date="2021-01" db="EMBL/GenBank/DDBJ databases">
        <title>Whole genome shotgun sequence of Actinoplanes deccanensis NBRC 13994.</title>
        <authorList>
            <person name="Komaki H."/>
            <person name="Tamura T."/>
        </authorList>
    </citation>
    <scope>NUCLEOTIDE SEQUENCE [LARGE SCALE GENOMIC DNA]</scope>
    <source>
        <strain evidence="2 3">NBRC 13994</strain>
    </source>
</reference>
<dbReference type="EMBL" id="BOMI01000013">
    <property type="protein sequence ID" value="GID72237.1"/>
    <property type="molecule type" value="Genomic_DNA"/>
</dbReference>
<dbReference type="InterPro" id="IPR004843">
    <property type="entry name" value="Calcineurin-like_PHP"/>
</dbReference>
<evidence type="ECO:0000313" key="2">
    <source>
        <dbReference type="EMBL" id="GID72237.1"/>
    </source>
</evidence>
<keyword evidence="3" id="KW-1185">Reference proteome</keyword>
<evidence type="ECO:0000259" key="1">
    <source>
        <dbReference type="Pfam" id="PF00149"/>
    </source>
</evidence>
<name>A0ABQ3XWW9_9ACTN</name>
<dbReference type="PANTHER" id="PTHR11575">
    <property type="entry name" value="5'-NUCLEOTIDASE-RELATED"/>
    <property type="match status" value="1"/>
</dbReference>
<sequence length="445" mass="46708">MDPLPPPVPGTAVRVLATTDLGFALVPMTTSHGLGGTPAGVAALLDRERRRRPTVWLDAGDLTVGPVEALLGRRPWDEVTGLPIDAAAAGNHDFDDGLPASPPGFPLLCANADAGLAPCALIDTGAGGLGVIGLTNPWIHEFTGAPRPYDDGTERVTAHARGLRAAGARWVVAVVHDGVAWWPADGDRPVHTRADRLAALVRPWLAQVDLVLGGHTPAGWAGAVDGVPVAHPFAFASTVLVADLLDDPASAVVRGSYPVPPERPAARTEAVEALDEAAARVVARLDHTWLTRTGARHYLPDLVATALRRATGADAALVPPGKHGTQAPLDGAVGALCAGDVTALDVTRVFGTRAAPLVVRLRGDEFRRLLDFHDRCADPRNAGADDLWWNWCRMPAGRDSTRESPATVAVMPSVLPQLTAWLGRDLDTEPGDTPAVDALARLLSR</sequence>
<gene>
    <name evidence="2" type="ORF">Ade02nite_08780</name>
</gene>
<dbReference type="RefSeq" id="WP_203760196.1">
    <property type="nucleotide sequence ID" value="NZ_BAAABO010000025.1"/>
</dbReference>
<dbReference type="SUPFAM" id="SSF55816">
    <property type="entry name" value="5'-nucleotidase (syn. UDP-sugar hydrolase), C-terminal domain"/>
    <property type="match status" value="1"/>
</dbReference>
<dbReference type="InterPro" id="IPR006179">
    <property type="entry name" value="5_nucleotidase/apyrase"/>
</dbReference>
<dbReference type="InterPro" id="IPR029052">
    <property type="entry name" value="Metallo-depent_PP-like"/>
</dbReference>
<dbReference type="SUPFAM" id="SSF56300">
    <property type="entry name" value="Metallo-dependent phosphatases"/>
    <property type="match status" value="1"/>
</dbReference>
<dbReference type="Proteomes" id="UP000609879">
    <property type="component" value="Unassembled WGS sequence"/>
</dbReference>
<proteinExistence type="predicted"/>
<organism evidence="2 3">
    <name type="scientific">Paractinoplanes deccanensis</name>
    <dbReference type="NCBI Taxonomy" id="113561"/>
    <lineage>
        <taxon>Bacteria</taxon>
        <taxon>Bacillati</taxon>
        <taxon>Actinomycetota</taxon>
        <taxon>Actinomycetes</taxon>
        <taxon>Micromonosporales</taxon>
        <taxon>Micromonosporaceae</taxon>
        <taxon>Paractinoplanes</taxon>
    </lineage>
</organism>
<protein>
    <recommendedName>
        <fullName evidence="1">Calcineurin-like phosphoesterase domain-containing protein</fullName>
    </recommendedName>
</protein>
<evidence type="ECO:0000313" key="3">
    <source>
        <dbReference type="Proteomes" id="UP000609879"/>
    </source>
</evidence>
<feature type="domain" description="Calcineurin-like phosphoesterase" evidence="1">
    <location>
        <begin position="14"/>
        <end position="217"/>
    </location>
</feature>
<comment type="caution">
    <text evidence="2">The sequence shown here is derived from an EMBL/GenBank/DDBJ whole genome shotgun (WGS) entry which is preliminary data.</text>
</comment>
<accession>A0ABQ3XWW9</accession>